<dbReference type="SUPFAM" id="SSF48371">
    <property type="entry name" value="ARM repeat"/>
    <property type="match status" value="1"/>
</dbReference>
<accession>D2QXP9</accession>
<feature type="chain" id="PRO_5003034378" evidence="2">
    <location>
        <begin position="20"/>
        <end position="228"/>
    </location>
</feature>
<dbReference type="GO" id="GO:0016829">
    <property type="term" value="F:lyase activity"/>
    <property type="evidence" value="ECO:0007669"/>
    <property type="project" value="UniProtKB-KW"/>
</dbReference>
<evidence type="ECO:0000313" key="4">
    <source>
        <dbReference type="Proteomes" id="UP000001887"/>
    </source>
</evidence>
<keyword evidence="4" id="KW-1185">Reference proteome</keyword>
<keyword evidence="3" id="KW-0456">Lyase</keyword>
<evidence type="ECO:0000313" key="3">
    <source>
        <dbReference type="EMBL" id="ADB16234.1"/>
    </source>
</evidence>
<name>D2QXP9_PIRSD</name>
<reference evidence="3 4" key="1">
    <citation type="journal article" date="2009" name="Stand. Genomic Sci.">
        <title>Complete genome sequence of Pirellula staleyi type strain (ATCC 27377).</title>
        <authorList>
            <person name="Clum A."/>
            <person name="Tindall B.J."/>
            <person name="Sikorski J."/>
            <person name="Ivanova N."/>
            <person name="Mavrommatis K."/>
            <person name="Lucas S."/>
            <person name="Glavina del Rio T."/>
            <person name="Nolan M."/>
            <person name="Chen F."/>
            <person name="Tice H."/>
            <person name="Pitluck S."/>
            <person name="Cheng J.F."/>
            <person name="Chertkov O."/>
            <person name="Brettin T."/>
            <person name="Han C."/>
            <person name="Detter J.C."/>
            <person name="Kuske C."/>
            <person name="Bruce D."/>
            <person name="Goodwin L."/>
            <person name="Ovchinikova G."/>
            <person name="Pati A."/>
            <person name="Mikhailova N."/>
            <person name="Chen A."/>
            <person name="Palaniappan K."/>
            <person name="Land M."/>
            <person name="Hauser L."/>
            <person name="Chang Y.J."/>
            <person name="Jeffries C.D."/>
            <person name="Chain P."/>
            <person name="Rohde M."/>
            <person name="Goker M."/>
            <person name="Bristow J."/>
            <person name="Eisen J.A."/>
            <person name="Markowitz V."/>
            <person name="Hugenholtz P."/>
            <person name="Kyrpides N.C."/>
            <person name="Klenk H.P."/>
            <person name="Lapidus A."/>
        </authorList>
    </citation>
    <scope>NUCLEOTIDE SEQUENCE [LARGE SCALE GENOMIC DNA]</scope>
    <source>
        <strain evidence="4">ATCC 27377 / DSM 6068 / ICPB 4128</strain>
    </source>
</reference>
<dbReference type="InterPro" id="IPR011989">
    <property type="entry name" value="ARM-like"/>
</dbReference>
<feature type="signal peptide" evidence="2">
    <location>
        <begin position="1"/>
        <end position="19"/>
    </location>
</feature>
<feature type="region of interest" description="Disordered" evidence="1">
    <location>
        <begin position="22"/>
        <end position="43"/>
    </location>
</feature>
<dbReference type="KEGG" id="psl:Psta_1559"/>
<keyword evidence="2" id="KW-0732">Signal</keyword>
<dbReference type="AlphaFoldDB" id="D2QXP9"/>
<dbReference type="eggNOG" id="COG1413">
    <property type="taxonomic scope" value="Bacteria"/>
</dbReference>
<dbReference type="Proteomes" id="UP000001887">
    <property type="component" value="Chromosome"/>
</dbReference>
<dbReference type="InterPro" id="IPR016024">
    <property type="entry name" value="ARM-type_fold"/>
</dbReference>
<dbReference type="Gene3D" id="1.25.10.10">
    <property type="entry name" value="Leucine-rich Repeat Variant"/>
    <property type="match status" value="1"/>
</dbReference>
<gene>
    <name evidence="3" type="ordered locus">Psta_1559</name>
</gene>
<proteinExistence type="predicted"/>
<sequence precursor="true">MRPFSLVISLLLLTTAILGCGEMPTPESSGTSKKKSSTAKPAVKLPEVTQASFASVSEAMAEAERLASSTEATAGQDRMKVEQWLELQGSKIADELIARLGDSSQGLTSRMTACRVLSRLGPVAKPALLQAADGDNAQLKIKAIECLGRVKPSDAEIVKKLIATLDSSDFAQRKAALAALAYVGPAAKDAIPKLTALLNDQKEDETIRGAAKKALKEVDPRKGLMNAY</sequence>
<dbReference type="HOGENOM" id="CLU_1213903_0_0_0"/>
<dbReference type="PROSITE" id="PS51257">
    <property type="entry name" value="PROKAR_LIPOPROTEIN"/>
    <property type="match status" value="1"/>
</dbReference>
<protein>
    <submittedName>
        <fullName evidence="3">PBS lyase heat domain protein repeat-containing protein</fullName>
    </submittedName>
</protein>
<dbReference type="Pfam" id="PF13646">
    <property type="entry name" value="HEAT_2"/>
    <property type="match status" value="1"/>
</dbReference>
<evidence type="ECO:0000256" key="2">
    <source>
        <dbReference type="SAM" id="SignalP"/>
    </source>
</evidence>
<organism evidence="3 4">
    <name type="scientific">Pirellula staleyi (strain ATCC 27377 / DSM 6068 / ICPB 4128)</name>
    <name type="common">Pirella staleyi</name>
    <dbReference type="NCBI Taxonomy" id="530564"/>
    <lineage>
        <taxon>Bacteria</taxon>
        <taxon>Pseudomonadati</taxon>
        <taxon>Planctomycetota</taxon>
        <taxon>Planctomycetia</taxon>
        <taxon>Pirellulales</taxon>
        <taxon>Pirellulaceae</taxon>
        <taxon>Pirellula</taxon>
    </lineage>
</organism>
<dbReference type="EMBL" id="CP001848">
    <property type="protein sequence ID" value="ADB16234.1"/>
    <property type="molecule type" value="Genomic_DNA"/>
</dbReference>
<evidence type="ECO:0000256" key="1">
    <source>
        <dbReference type="SAM" id="MobiDB-lite"/>
    </source>
</evidence>